<dbReference type="Proteomes" id="UP000253472">
    <property type="component" value="Unassembled WGS sequence"/>
</dbReference>
<evidence type="ECO:0000256" key="1">
    <source>
        <dbReference type="SAM" id="Phobius"/>
    </source>
</evidence>
<name>A0A367XNM5_9ASCO</name>
<keyword evidence="1" id="KW-0812">Transmembrane</keyword>
<reference evidence="2 3" key="1">
    <citation type="submission" date="2018-06" db="EMBL/GenBank/DDBJ databases">
        <title>Whole genome sequencing of Candida tropicalis (genome annotated by CSBL at Korea University).</title>
        <authorList>
            <person name="Ahn J."/>
        </authorList>
    </citation>
    <scope>NUCLEOTIDE SEQUENCE [LARGE SCALE GENOMIC DNA]</scope>
    <source>
        <strain evidence="2 3">ATCC 20962</strain>
    </source>
</reference>
<keyword evidence="1" id="KW-0472">Membrane</keyword>
<dbReference type="OrthoDB" id="15108at2759"/>
<protein>
    <submittedName>
        <fullName evidence="2">Uncharacterized protein</fullName>
    </submittedName>
</protein>
<gene>
    <name evidence="2" type="ORF">Cantr_04504</name>
</gene>
<keyword evidence="1" id="KW-1133">Transmembrane helix</keyword>
<evidence type="ECO:0000313" key="2">
    <source>
        <dbReference type="EMBL" id="RCK55254.1"/>
    </source>
</evidence>
<sequence>MAGTLHPDKEFERYNVAKDKLGHYFRFKPRSAFFNIIFMGLIPVGVFYLAYGTEGYVSIADRFRTQPVLLTDYVPRAKRQQKVPAEVVEDDDE</sequence>
<organism evidence="2 3">
    <name type="scientific">Candida viswanathii</name>
    <dbReference type="NCBI Taxonomy" id="5486"/>
    <lineage>
        <taxon>Eukaryota</taxon>
        <taxon>Fungi</taxon>
        <taxon>Dikarya</taxon>
        <taxon>Ascomycota</taxon>
        <taxon>Saccharomycotina</taxon>
        <taxon>Pichiomycetes</taxon>
        <taxon>Debaryomycetaceae</taxon>
        <taxon>Candida/Lodderomyces clade</taxon>
        <taxon>Candida</taxon>
    </lineage>
</organism>
<dbReference type="EMBL" id="QLNQ01000030">
    <property type="protein sequence ID" value="RCK55254.1"/>
    <property type="molecule type" value="Genomic_DNA"/>
</dbReference>
<feature type="transmembrane region" description="Helical" evidence="1">
    <location>
        <begin position="32"/>
        <end position="51"/>
    </location>
</feature>
<evidence type="ECO:0000313" key="3">
    <source>
        <dbReference type="Proteomes" id="UP000253472"/>
    </source>
</evidence>
<dbReference type="AlphaFoldDB" id="A0A367XNM5"/>
<accession>A0A367XNM5</accession>
<keyword evidence="3" id="KW-1185">Reference proteome</keyword>
<proteinExistence type="predicted"/>
<comment type="caution">
    <text evidence="2">The sequence shown here is derived from an EMBL/GenBank/DDBJ whole genome shotgun (WGS) entry which is preliminary data.</text>
</comment>